<dbReference type="EMBL" id="CM014088">
    <property type="protein sequence ID" value="TKS78297.1"/>
    <property type="molecule type" value="Genomic_DNA"/>
</dbReference>
<dbReference type="GO" id="GO:0071267">
    <property type="term" value="P:L-methionine salvage"/>
    <property type="evidence" value="ECO:0007669"/>
    <property type="project" value="TreeGrafter"/>
</dbReference>
<organism evidence="4 5">
    <name type="scientific">Collichthys lucidus</name>
    <name type="common">Big head croaker</name>
    <name type="synonym">Sciaena lucida</name>
    <dbReference type="NCBI Taxonomy" id="240159"/>
    <lineage>
        <taxon>Eukaryota</taxon>
        <taxon>Metazoa</taxon>
        <taxon>Chordata</taxon>
        <taxon>Craniata</taxon>
        <taxon>Vertebrata</taxon>
        <taxon>Euteleostomi</taxon>
        <taxon>Actinopterygii</taxon>
        <taxon>Neopterygii</taxon>
        <taxon>Teleostei</taxon>
        <taxon>Neoteleostei</taxon>
        <taxon>Acanthomorphata</taxon>
        <taxon>Eupercaria</taxon>
        <taxon>Sciaenidae</taxon>
        <taxon>Collichthys</taxon>
    </lineage>
</organism>
<evidence type="ECO:0000256" key="3">
    <source>
        <dbReference type="SAM" id="Phobius"/>
    </source>
</evidence>
<dbReference type="InterPro" id="IPR036589">
    <property type="entry name" value="HCY_dom_sf"/>
</dbReference>
<reference evidence="4 5" key="1">
    <citation type="submission" date="2019-01" db="EMBL/GenBank/DDBJ databases">
        <title>Genome Assembly of Collichthys lucidus.</title>
        <authorList>
            <person name="Cai M."/>
            <person name="Xiao S."/>
        </authorList>
    </citation>
    <scope>NUCLEOTIDE SEQUENCE [LARGE SCALE GENOMIC DNA]</scope>
    <source>
        <strain evidence="4">JT15FE1705JMU</strain>
        <tissue evidence="4">Muscle</tissue>
    </source>
</reference>
<dbReference type="Proteomes" id="UP000298787">
    <property type="component" value="Chromosome 11"/>
</dbReference>
<dbReference type="GO" id="GO:0005829">
    <property type="term" value="C:cytosol"/>
    <property type="evidence" value="ECO:0007669"/>
    <property type="project" value="TreeGrafter"/>
</dbReference>
<keyword evidence="3" id="KW-0812">Transmembrane</keyword>
<keyword evidence="4" id="KW-0808">Transferase</keyword>
<protein>
    <submittedName>
        <fullName evidence="4">Betaine--homocysteine S-methyltransferase 1</fullName>
    </submittedName>
</protein>
<accession>A0A4U5UT27</accession>
<comment type="pathway">
    <text evidence="1">Amino-acid biosynthesis; L-methionine biosynthesis via de novo pathway.</text>
</comment>
<evidence type="ECO:0000256" key="1">
    <source>
        <dbReference type="ARBA" id="ARBA00034478"/>
    </source>
</evidence>
<evidence type="ECO:0000313" key="5">
    <source>
        <dbReference type="Proteomes" id="UP000298787"/>
    </source>
</evidence>
<sequence length="187" mass="21226">MFASQTEVGRNQCLKQLHDASLLHCLVLTVIVALMVNGLWCCKENVASADFMNVVYKTARPKRSMLEKFRARRDYWETIMPASGRPKCPSMSTPEGWGVTKGHADLLQHREATSSQEMKHVLEMQKKAKARRDYWETLKPASGRPLCPSLSVPDGWGVTKGHTDLLQQKEATSQEQLKQLFDRSKTH</sequence>
<feature type="region of interest" description="Disordered" evidence="2">
    <location>
        <begin position="168"/>
        <end position="187"/>
    </location>
</feature>
<dbReference type="Gene3D" id="3.20.20.330">
    <property type="entry name" value="Homocysteine-binding-like domain"/>
    <property type="match status" value="2"/>
</dbReference>
<gene>
    <name evidence="4" type="ORF">D9C73_012877</name>
</gene>
<dbReference type="GO" id="GO:0032259">
    <property type="term" value="P:methylation"/>
    <property type="evidence" value="ECO:0007669"/>
    <property type="project" value="UniProtKB-KW"/>
</dbReference>
<feature type="transmembrane region" description="Helical" evidence="3">
    <location>
        <begin position="21"/>
        <end position="40"/>
    </location>
</feature>
<dbReference type="PANTHER" id="PTHR46120:SF1">
    <property type="entry name" value="HCY-BINDING DOMAIN-CONTAINING PROTEIN"/>
    <property type="match status" value="1"/>
</dbReference>
<keyword evidence="3" id="KW-0472">Membrane</keyword>
<name>A0A4U5UT27_COLLU</name>
<dbReference type="STRING" id="240159.A0A4U5UT27"/>
<dbReference type="GO" id="GO:0047150">
    <property type="term" value="F:betaine-homocysteine S-methyltransferase activity"/>
    <property type="evidence" value="ECO:0007669"/>
    <property type="project" value="TreeGrafter"/>
</dbReference>
<keyword evidence="5" id="KW-1185">Reference proteome</keyword>
<keyword evidence="4" id="KW-0489">Methyltransferase</keyword>
<dbReference type="AlphaFoldDB" id="A0A4U5UT27"/>
<dbReference type="PANTHER" id="PTHR46120">
    <property type="entry name" value="BETAINE--HOMOCYSTEINE S-METHYLTRANSFERASE 1"/>
    <property type="match status" value="1"/>
</dbReference>
<proteinExistence type="predicted"/>
<feature type="compositionally biased region" description="Polar residues" evidence="2">
    <location>
        <begin position="168"/>
        <end position="177"/>
    </location>
</feature>
<dbReference type="InterPro" id="IPR051524">
    <property type="entry name" value="BHMT"/>
</dbReference>
<evidence type="ECO:0000313" key="4">
    <source>
        <dbReference type="EMBL" id="TKS78297.1"/>
    </source>
</evidence>
<evidence type="ECO:0000256" key="2">
    <source>
        <dbReference type="SAM" id="MobiDB-lite"/>
    </source>
</evidence>
<keyword evidence="3" id="KW-1133">Transmembrane helix</keyword>